<protein>
    <submittedName>
        <fullName evidence="2">TIR domain-containing protein</fullName>
    </submittedName>
</protein>
<dbReference type="SUPFAM" id="SSF52200">
    <property type="entry name" value="Toll/Interleukin receptor TIR domain"/>
    <property type="match status" value="1"/>
</dbReference>
<dbReference type="Pfam" id="PF18163">
    <property type="entry name" value="LD_cluster2"/>
    <property type="match status" value="2"/>
</dbReference>
<evidence type="ECO:0000259" key="1">
    <source>
        <dbReference type="PROSITE" id="PS50104"/>
    </source>
</evidence>
<name>A0A5R8KHB5_9BACT</name>
<keyword evidence="3" id="KW-1185">Reference proteome</keyword>
<dbReference type="EMBL" id="VAUV01000004">
    <property type="protein sequence ID" value="TLD71706.1"/>
    <property type="molecule type" value="Genomic_DNA"/>
</dbReference>
<reference evidence="2 3" key="1">
    <citation type="submission" date="2019-05" db="EMBL/GenBank/DDBJ databases">
        <title>Verrucobacter flavum gen. nov., sp. nov. a new member of the family Verrucomicrobiaceae.</title>
        <authorList>
            <person name="Szuroczki S."/>
            <person name="Abbaszade G."/>
            <person name="Szabo A."/>
            <person name="Felfoldi T."/>
            <person name="Schumann P."/>
            <person name="Boka K."/>
            <person name="Keki Z."/>
            <person name="Toumi M."/>
            <person name="Toth E."/>
        </authorList>
    </citation>
    <scope>NUCLEOTIDE SEQUENCE [LARGE SCALE GENOMIC DNA]</scope>
    <source>
        <strain evidence="2 3">MG-N-17</strain>
    </source>
</reference>
<evidence type="ECO:0000313" key="3">
    <source>
        <dbReference type="Proteomes" id="UP000306196"/>
    </source>
</evidence>
<dbReference type="AlphaFoldDB" id="A0A5R8KHB5"/>
<organism evidence="2 3">
    <name type="scientific">Phragmitibacter flavus</name>
    <dbReference type="NCBI Taxonomy" id="2576071"/>
    <lineage>
        <taxon>Bacteria</taxon>
        <taxon>Pseudomonadati</taxon>
        <taxon>Verrucomicrobiota</taxon>
        <taxon>Verrucomicrobiia</taxon>
        <taxon>Verrucomicrobiales</taxon>
        <taxon>Verrucomicrobiaceae</taxon>
        <taxon>Phragmitibacter</taxon>
    </lineage>
</organism>
<dbReference type="InterPro" id="IPR000157">
    <property type="entry name" value="TIR_dom"/>
</dbReference>
<dbReference type="Proteomes" id="UP000306196">
    <property type="component" value="Unassembled WGS sequence"/>
</dbReference>
<dbReference type="OrthoDB" id="104289at2"/>
<dbReference type="Gene3D" id="3.40.50.10140">
    <property type="entry name" value="Toll/interleukin-1 receptor homology (TIR) domain"/>
    <property type="match status" value="1"/>
</dbReference>
<gene>
    <name evidence="2" type="ORF">FEM03_06090</name>
</gene>
<dbReference type="InterPro" id="IPR035897">
    <property type="entry name" value="Toll_tir_struct_dom_sf"/>
</dbReference>
<dbReference type="GO" id="GO:0007165">
    <property type="term" value="P:signal transduction"/>
    <property type="evidence" value="ECO:0007669"/>
    <property type="project" value="InterPro"/>
</dbReference>
<dbReference type="InterPro" id="IPR041160">
    <property type="entry name" value="LD_cluster2"/>
</dbReference>
<accession>A0A5R8KHB5</accession>
<dbReference type="RefSeq" id="WP_138085300.1">
    <property type="nucleotide sequence ID" value="NZ_VAUV01000004.1"/>
</dbReference>
<comment type="caution">
    <text evidence="2">The sequence shown here is derived from an EMBL/GenBank/DDBJ whole genome shotgun (WGS) entry which is preliminary data.</text>
</comment>
<sequence length="838" mass="94198">MPTASISSLSPVRIYILWHPGLDESVEVTDVKSGETGPESKPATQNQRGLLLARRLYHWFRLENMEGIPVYFRSAVAYGDSVPPPLYDDPGILNYIIPLIDANMVASPDWRRYVSAFVGGMLPTSPATGSAKTKAKKSPPAAAECVLLPVAMEPLAYNMPESMRRLNFIRHIAKDDQPVDDETLIARLTEVICRDLRARMFQKKASNRIKQPLSPPDKIKIFLSHAKADDTKEAIALKEYIQRETQCEAFFDETDIASGYDYARILENSITQDSAGLVVIQGDNYADRPWCRKEIRDFLQPFAYPNSSKEQRLQYFIHPVIVVQTMKGHQIARTIPELGYSPCIRWATKTPDDYFATPRFVVTTLLREILFSLFHRLLAESIAERKKDCREIFINRSPDPFLINRILANKATNLFLKGNQACSFVHPGYGLSGMDREGLKAAFPQCEFTSFLSRSSSNRWAGLKLKGKVIAISVGNPGDILAKGLWDEHIQELLVRLLRPLLHAQASILYGGTLPKNLKSSPPWEKGINFTVTMLRLLAGERQPINEHEEQPRLYIPTPCHELPISAKTIAQWTDICSFVPVTAEDTGIELKSLQEPAPPSPDPEELAALSYTERQKTQREYEDAKNEYHVRRRAIEARAYSAMRRKVCDSKSLLVCSLPDSLSDTLGTKRVKTHAHILIGGKLLGFAGIMPGLFEEFLHAVRAKKPIYLISEYGGAAALLAKWLIHPPAKQPPELTIEYYKQHSEKYAETFLELEKLPTTLPKMPTPQDAFDKLRGYIDQVSGHGDLAKIFRNGLTHYENLDLLSAGNSGTISRLIWTGIGNLKSTTKKETEHQIAP</sequence>
<proteinExistence type="predicted"/>
<feature type="domain" description="TIR" evidence="1">
    <location>
        <begin position="217"/>
        <end position="370"/>
    </location>
</feature>
<dbReference type="PROSITE" id="PS50104">
    <property type="entry name" value="TIR"/>
    <property type="match status" value="1"/>
</dbReference>
<evidence type="ECO:0000313" key="2">
    <source>
        <dbReference type="EMBL" id="TLD71706.1"/>
    </source>
</evidence>
<dbReference type="Pfam" id="PF13676">
    <property type="entry name" value="TIR_2"/>
    <property type="match status" value="1"/>
</dbReference>